<proteinExistence type="inferred from homology"/>
<dbReference type="GO" id="GO:0005737">
    <property type="term" value="C:cytoplasm"/>
    <property type="evidence" value="ECO:0007669"/>
    <property type="project" value="UniProtKB-SubCell"/>
</dbReference>
<evidence type="ECO:0000256" key="2">
    <source>
        <dbReference type="ARBA" id="ARBA00022473"/>
    </source>
</evidence>
<evidence type="ECO:0000256" key="4">
    <source>
        <dbReference type="ARBA" id="ARBA00022782"/>
    </source>
</evidence>
<feature type="compositionally biased region" description="Low complexity" evidence="8">
    <location>
        <begin position="80"/>
        <end position="99"/>
    </location>
</feature>
<keyword evidence="6" id="KW-0943">RNA-mediated gene silencing</keyword>
<name>A0ABD1E056_HYPHA</name>
<dbReference type="SMART" id="SM00950">
    <property type="entry name" value="Piwi"/>
    <property type="match status" value="1"/>
</dbReference>
<dbReference type="Pfam" id="PF23278">
    <property type="entry name" value="Piwi_N"/>
    <property type="match status" value="1"/>
</dbReference>
<dbReference type="SMART" id="SM00949">
    <property type="entry name" value="PAZ"/>
    <property type="match status" value="1"/>
</dbReference>
<evidence type="ECO:0000259" key="9">
    <source>
        <dbReference type="PROSITE" id="PS50821"/>
    </source>
</evidence>
<comment type="similarity">
    <text evidence="7">Belongs to the argonaute family. Piwi subfamily.</text>
</comment>
<reference evidence="11 12" key="1">
    <citation type="submission" date="2024-05" db="EMBL/GenBank/DDBJ databases">
        <title>Genetic variation in Jamaican populations of the coffee berry borer (Hypothenemus hampei).</title>
        <authorList>
            <person name="Errbii M."/>
            <person name="Myrie A."/>
        </authorList>
    </citation>
    <scope>NUCLEOTIDE SEQUENCE [LARGE SCALE GENOMIC DNA]</scope>
    <source>
        <strain evidence="11">JA-Hopewell-2020-01-JO</strain>
        <tissue evidence="11">Whole body</tissue>
    </source>
</reference>
<evidence type="ECO:0000256" key="3">
    <source>
        <dbReference type="ARBA" id="ARBA00022490"/>
    </source>
</evidence>
<dbReference type="InterPro" id="IPR036085">
    <property type="entry name" value="PAZ_dom_sf"/>
</dbReference>
<keyword evidence="2" id="KW-0217">Developmental protein</keyword>
<comment type="caution">
    <text evidence="11">The sequence shown here is derived from an EMBL/GenBank/DDBJ whole genome shotgun (WGS) entry which is preliminary data.</text>
</comment>
<dbReference type="EMBL" id="JBDJPC010000016">
    <property type="protein sequence ID" value="KAL1488052.1"/>
    <property type="molecule type" value="Genomic_DNA"/>
</dbReference>
<feature type="domain" description="PAZ" evidence="9">
    <location>
        <begin position="318"/>
        <end position="427"/>
    </location>
</feature>
<dbReference type="InterPro" id="IPR014811">
    <property type="entry name" value="ArgoL1"/>
</dbReference>
<evidence type="ECO:0008006" key="13">
    <source>
        <dbReference type="Google" id="ProtNLM"/>
    </source>
</evidence>
<evidence type="ECO:0000256" key="8">
    <source>
        <dbReference type="SAM" id="MobiDB-lite"/>
    </source>
</evidence>
<keyword evidence="12" id="KW-1185">Reference proteome</keyword>
<keyword evidence="3" id="KW-0963">Cytoplasm</keyword>
<feature type="compositionally biased region" description="Pro residues" evidence="8">
    <location>
        <begin position="23"/>
        <end position="36"/>
    </location>
</feature>
<comment type="subcellular location">
    <subcellularLocation>
        <location evidence="1">Cytoplasm</location>
    </subcellularLocation>
</comment>
<feature type="domain" description="Piwi" evidence="10">
    <location>
        <begin position="591"/>
        <end position="884"/>
    </location>
</feature>
<dbReference type="GO" id="GO:0030154">
    <property type="term" value="P:cell differentiation"/>
    <property type="evidence" value="ECO:0007669"/>
    <property type="project" value="UniProtKB-KW"/>
</dbReference>
<evidence type="ECO:0000256" key="5">
    <source>
        <dbReference type="ARBA" id="ARBA00022884"/>
    </source>
</evidence>
<evidence type="ECO:0000313" key="11">
    <source>
        <dbReference type="EMBL" id="KAL1488052.1"/>
    </source>
</evidence>
<dbReference type="FunFam" id="3.30.420.10:FF:000014">
    <property type="entry name" value="Piwi-like RNA-mediated gene silencing 1"/>
    <property type="match status" value="1"/>
</dbReference>
<dbReference type="InterPro" id="IPR012337">
    <property type="entry name" value="RNaseH-like_sf"/>
</dbReference>
<evidence type="ECO:0000256" key="7">
    <source>
        <dbReference type="ARBA" id="ARBA00038291"/>
    </source>
</evidence>
<protein>
    <recommendedName>
        <fullName evidence="13">Piwi</fullName>
    </recommendedName>
</protein>
<dbReference type="GO" id="GO:0140965">
    <property type="term" value="P:secondary piRNA processing"/>
    <property type="evidence" value="ECO:0007669"/>
    <property type="project" value="UniProtKB-ARBA"/>
</dbReference>
<dbReference type="Gene3D" id="3.40.50.2300">
    <property type="match status" value="1"/>
</dbReference>
<evidence type="ECO:0000256" key="6">
    <source>
        <dbReference type="ARBA" id="ARBA00023158"/>
    </source>
</evidence>
<dbReference type="InterPro" id="IPR036397">
    <property type="entry name" value="RNaseH_sf"/>
</dbReference>
<dbReference type="PROSITE" id="PS50821">
    <property type="entry name" value="PAZ"/>
    <property type="match status" value="1"/>
</dbReference>
<evidence type="ECO:0000259" key="10">
    <source>
        <dbReference type="PROSITE" id="PS50822"/>
    </source>
</evidence>
<dbReference type="CDD" id="cd04658">
    <property type="entry name" value="Piwi_piwi-like_Euk"/>
    <property type="match status" value="1"/>
</dbReference>
<dbReference type="FunFam" id="2.170.260.10:FF:000003">
    <property type="entry name" value="Piwi-like RNA-mediated gene silencing 2"/>
    <property type="match status" value="1"/>
</dbReference>
<dbReference type="SUPFAM" id="SSF53098">
    <property type="entry name" value="Ribonuclease H-like"/>
    <property type="match status" value="1"/>
</dbReference>
<dbReference type="PROSITE" id="PS50822">
    <property type="entry name" value="PIWI"/>
    <property type="match status" value="1"/>
</dbReference>
<dbReference type="InterPro" id="IPR003100">
    <property type="entry name" value="PAZ_dom"/>
</dbReference>
<sequence length="898" mass="101535">MEGRGRGARGRARGIPQQGGAPRPGPPARPPGPSGLPGPSTGGPAPSVPGKPWSARPPPVQQQAPPVWGIRPPNPDVVVEAAGRGSRARTTATETTQSGVASQPSQVLPAAEGIKRGGGGSDVRGRTNKYETIRTRPEKLETKRGSDGNSIRLKANYFSLIEATQWGLNQYHVDFSLPIDDTRVRKKLVAIGIKQFNVSGYLFDGSLLYTPNRFNVDPLEFVVQDEANQNVIIQVRLVGEVKQGDWHYLQLFNIIIRKCFIYMDFQLIGRNYFDPKQKMTIREHNLELWPGFLTAMRNYEQNIMLNVDLSFKVLRLDRVYDLLLECESSRDSRQEFKKRIIGCVVMTYYNNKTYRIDDVEFTLNPDSSFQRRDGSSITYRQYFEERYHVKIKTSHQPLLLSRSNAREMRSGMPETVHLIPELCIMTGLTDKQRENFQLMKAMGEHTRISAGERMKKLMKFAERLSACPEAMQEVKKWDLKLANSLVEFTGRIMPEEPILMKNNKPIQGYQDADWTKNLRGEQMLTTVNIEKLAIITPARMSSSASEFQNTLGKVANGMRMRITPRLFEIPDDRAQTYLVKLEEIIAQNPSMVLVVLPNNSADRYNAIKKKCCVDRAIPSQVVVGRTLNSKGVMSIATKVAIQMNCKMGGAPWGVSMPRNTMVCGYDVCRDTANKGKSFAGMVASMDQACSRYYNMAVEHENEQELSSHIAAFVQMACKRYKDINHDLPERIVIYRDGVGEGQIPYVKELEVELIKTKLKAELYKSKPVKLGFIIVSKRINTKIFRSQPNQRGDFNPPPGTVVDDVITWPERYDFYIVSQCVRQGTVSPTSYNVIEDSLGIDANKLQRFTYKMCHMYFNWSGTVRVPAPCQYAHKLAFLTAQSLHRSANNALANSLYYL</sequence>
<dbReference type="GO" id="GO:0003723">
    <property type="term" value="F:RNA binding"/>
    <property type="evidence" value="ECO:0007669"/>
    <property type="project" value="UniProtKB-KW"/>
</dbReference>
<keyword evidence="4" id="KW-0221">Differentiation</keyword>
<feature type="compositionally biased region" description="Basic residues" evidence="8">
    <location>
        <begin position="1"/>
        <end position="12"/>
    </location>
</feature>
<evidence type="ECO:0000256" key="1">
    <source>
        <dbReference type="ARBA" id="ARBA00004496"/>
    </source>
</evidence>
<dbReference type="InterPro" id="IPR003165">
    <property type="entry name" value="Piwi"/>
</dbReference>
<dbReference type="PANTHER" id="PTHR22891">
    <property type="entry name" value="EUKARYOTIC TRANSLATION INITIATION FACTOR 2C"/>
    <property type="match status" value="1"/>
</dbReference>
<dbReference type="Proteomes" id="UP001566132">
    <property type="component" value="Unassembled WGS sequence"/>
</dbReference>
<organism evidence="11 12">
    <name type="scientific">Hypothenemus hampei</name>
    <name type="common">Coffee berry borer</name>
    <dbReference type="NCBI Taxonomy" id="57062"/>
    <lineage>
        <taxon>Eukaryota</taxon>
        <taxon>Metazoa</taxon>
        <taxon>Ecdysozoa</taxon>
        <taxon>Arthropoda</taxon>
        <taxon>Hexapoda</taxon>
        <taxon>Insecta</taxon>
        <taxon>Pterygota</taxon>
        <taxon>Neoptera</taxon>
        <taxon>Endopterygota</taxon>
        <taxon>Coleoptera</taxon>
        <taxon>Polyphaga</taxon>
        <taxon>Cucujiformia</taxon>
        <taxon>Curculionidae</taxon>
        <taxon>Scolytinae</taxon>
        <taxon>Hypothenemus</taxon>
    </lineage>
</organism>
<dbReference type="CDD" id="cd02845">
    <property type="entry name" value="PAZ_piwi_like"/>
    <property type="match status" value="1"/>
</dbReference>
<evidence type="ECO:0000313" key="12">
    <source>
        <dbReference type="Proteomes" id="UP001566132"/>
    </source>
</evidence>
<dbReference type="SUPFAM" id="SSF101690">
    <property type="entry name" value="PAZ domain"/>
    <property type="match status" value="1"/>
</dbReference>
<accession>A0ABD1E056</accession>
<dbReference type="Pfam" id="PF08699">
    <property type="entry name" value="ArgoL1"/>
    <property type="match status" value="1"/>
</dbReference>
<dbReference type="AlphaFoldDB" id="A0ABD1E056"/>
<dbReference type="Gene3D" id="3.30.420.10">
    <property type="entry name" value="Ribonuclease H-like superfamily/Ribonuclease H"/>
    <property type="match status" value="1"/>
</dbReference>
<dbReference type="Pfam" id="PF02171">
    <property type="entry name" value="Piwi"/>
    <property type="match status" value="1"/>
</dbReference>
<keyword evidence="5" id="KW-0694">RNA-binding</keyword>
<feature type="compositionally biased region" description="Low complexity" evidence="8">
    <location>
        <begin position="37"/>
        <end position="50"/>
    </location>
</feature>
<dbReference type="Gene3D" id="2.170.260.10">
    <property type="entry name" value="paz domain"/>
    <property type="match status" value="1"/>
</dbReference>
<feature type="region of interest" description="Disordered" evidence="8">
    <location>
        <begin position="1"/>
        <end position="126"/>
    </location>
</feature>
<dbReference type="Pfam" id="PF02170">
    <property type="entry name" value="PAZ"/>
    <property type="match status" value="1"/>
</dbReference>
<gene>
    <name evidence="11" type="ORF">ABEB36_015421</name>
</gene>